<feature type="domain" description="Transglutaminase-like" evidence="3">
    <location>
        <begin position="472"/>
        <end position="541"/>
    </location>
</feature>
<reference evidence="4" key="1">
    <citation type="submission" date="2020-10" db="EMBL/GenBank/DDBJ databases">
        <authorList>
            <person name="Gilroy R."/>
        </authorList>
    </citation>
    <scope>NUCLEOTIDE SEQUENCE</scope>
    <source>
        <strain evidence="4">ChiHcec3-11533</strain>
    </source>
</reference>
<keyword evidence="2" id="KW-0472">Membrane</keyword>
<feature type="compositionally biased region" description="Pro residues" evidence="1">
    <location>
        <begin position="610"/>
        <end position="628"/>
    </location>
</feature>
<evidence type="ECO:0000313" key="4">
    <source>
        <dbReference type="EMBL" id="HIU33742.1"/>
    </source>
</evidence>
<feature type="transmembrane region" description="Helical" evidence="2">
    <location>
        <begin position="132"/>
        <end position="149"/>
    </location>
</feature>
<gene>
    <name evidence="4" type="ORF">IAB02_04190</name>
</gene>
<feature type="transmembrane region" description="Helical" evidence="2">
    <location>
        <begin position="100"/>
        <end position="125"/>
    </location>
</feature>
<feature type="region of interest" description="Disordered" evidence="1">
    <location>
        <begin position="540"/>
        <end position="641"/>
    </location>
</feature>
<feature type="transmembrane region" description="Helical" evidence="2">
    <location>
        <begin position="36"/>
        <end position="55"/>
    </location>
</feature>
<feature type="compositionally biased region" description="Acidic residues" evidence="1">
    <location>
        <begin position="552"/>
        <end position="565"/>
    </location>
</feature>
<evidence type="ECO:0000256" key="1">
    <source>
        <dbReference type="SAM" id="MobiDB-lite"/>
    </source>
</evidence>
<feature type="compositionally biased region" description="Pro residues" evidence="1">
    <location>
        <begin position="579"/>
        <end position="600"/>
    </location>
</feature>
<dbReference type="InterPro" id="IPR038765">
    <property type="entry name" value="Papain-like_cys_pep_sf"/>
</dbReference>
<dbReference type="PANTHER" id="PTHR42736">
    <property type="entry name" value="PROTEIN-GLUTAMINE GAMMA-GLUTAMYLTRANSFERASE"/>
    <property type="match status" value="1"/>
</dbReference>
<accession>A0A9D1ICP2</accession>
<protein>
    <recommendedName>
        <fullName evidence="3">Transglutaminase-like domain-containing protein</fullName>
    </recommendedName>
</protein>
<dbReference type="EMBL" id="DVMU01000089">
    <property type="protein sequence ID" value="HIU33742.1"/>
    <property type="molecule type" value="Genomic_DNA"/>
</dbReference>
<feature type="transmembrane region" description="Helical" evidence="2">
    <location>
        <begin position="182"/>
        <end position="200"/>
    </location>
</feature>
<keyword evidence="2" id="KW-0812">Transmembrane</keyword>
<dbReference type="SUPFAM" id="SSF54001">
    <property type="entry name" value="Cysteine proteinases"/>
    <property type="match status" value="1"/>
</dbReference>
<dbReference type="Pfam" id="PF01841">
    <property type="entry name" value="Transglut_core"/>
    <property type="match status" value="1"/>
</dbReference>
<dbReference type="SMART" id="SM00460">
    <property type="entry name" value="TGc"/>
    <property type="match status" value="1"/>
</dbReference>
<evidence type="ECO:0000259" key="3">
    <source>
        <dbReference type="SMART" id="SM00460"/>
    </source>
</evidence>
<organism evidence="4 5">
    <name type="scientific">Candidatus Pullichristensenella excrementigallinarum</name>
    <dbReference type="NCBI Taxonomy" id="2840907"/>
    <lineage>
        <taxon>Bacteria</taxon>
        <taxon>Bacillati</taxon>
        <taxon>Bacillota</taxon>
        <taxon>Clostridia</taxon>
        <taxon>Candidatus Pullichristensenella</taxon>
    </lineage>
</organism>
<evidence type="ECO:0000256" key="2">
    <source>
        <dbReference type="SAM" id="Phobius"/>
    </source>
</evidence>
<proteinExistence type="predicted"/>
<dbReference type="AlphaFoldDB" id="A0A9D1ICP2"/>
<sequence>MNNSSKWLKVLSPALIAALIAGSVVSTLLAALGMPVPFLAPYAVAGLTALLCAVISGSLPGLIAGSVLAVIAAGIAIPAYGEEFRALFAALSEFSGSGDLAVLSPHGTAMALLLGVPFAVLFYVLIRSRGGVFFAGLLTLITFIGANAMSSAADFRLGIPGLIALIAAYANQQQSDRRDYRFARALLPAVLAVGVAMLLVPSGRVTWEPLEKAANALRETFEDYFHFTQERIAFSLNEMGYDHATLINDTPTIRLGGPAEPDTEPAMEVETTRAMLLRGSIRRDYTGYSWTDAGEKARYLYYDFTRIGTRESVFEAEGESPAFEQAEAEVRMLREGTSTLFAPNRIVDFSMSLRNALYYNSIGELFLSRNVEAGDTYSFVAWIPADGQAMAQLVEQNAVAPDEEYAEIAETCLALPGGIEEGVYSLTNQITASLTNDYEKALAIQNWLVSNCRYTLEVEYPPQDREFVSHFLLDTREGYCSYYATAMAVMCRIAGLPTRYVEGYSVRPDADGVTVLSGEDAHAWVEVYFNGVGWISFDPTGSAREAQGGEGEQSEEPSSDSDDMGESQLPPMGSEEEPTPTPTVPPVAPDEEPSPTPTLPPESQDGQPTPTLPLPDQQPTPTPPPSGGTPPENEEPDIPPESRDRNFTWLWWILAILVLLLLAVAAWLWARKRLERTDPARLSGAAGDADRAAIILYRANLTLLRQLGQVPLGSETPEAFAARLAAGGLSNPDFARFSHCLADSRYSGKPFSSEELPGGLRAFRQFEKKLRKWERLRFDLYRIAKGLGDFERIP</sequence>
<name>A0A9D1ICP2_9FIRM</name>
<dbReference type="InterPro" id="IPR002931">
    <property type="entry name" value="Transglutaminase-like"/>
</dbReference>
<keyword evidence="2" id="KW-1133">Transmembrane helix</keyword>
<feature type="transmembrane region" description="Helical" evidence="2">
    <location>
        <begin position="649"/>
        <end position="670"/>
    </location>
</feature>
<feature type="transmembrane region" description="Helical" evidence="2">
    <location>
        <begin position="155"/>
        <end position="170"/>
    </location>
</feature>
<dbReference type="PANTHER" id="PTHR42736:SF1">
    <property type="entry name" value="PROTEIN-GLUTAMINE GAMMA-GLUTAMYLTRANSFERASE"/>
    <property type="match status" value="1"/>
</dbReference>
<evidence type="ECO:0000313" key="5">
    <source>
        <dbReference type="Proteomes" id="UP000824072"/>
    </source>
</evidence>
<dbReference type="Gene3D" id="3.10.620.30">
    <property type="match status" value="1"/>
</dbReference>
<reference evidence="4" key="2">
    <citation type="journal article" date="2021" name="PeerJ">
        <title>Extensive microbial diversity within the chicken gut microbiome revealed by metagenomics and culture.</title>
        <authorList>
            <person name="Gilroy R."/>
            <person name="Ravi A."/>
            <person name="Getino M."/>
            <person name="Pursley I."/>
            <person name="Horton D.L."/>
            <person name="Alikhan N.F."/>
            <person name="Baker D."/>
            <person name="Gharbi K."/>
            <person name="Hall N."/>
            <person name="Watson M."/>
            <person name="Adriaenssens E.M."/>
            <person name="Foster-Nyarko E."/>
            <person name="Jarju S."/>
            <person name="Secka A."/>
            <person name="Antonio M."/>
            <person name="Oren A."/>
            <person name="Chaudhuri R.R."/>
            <person name="La Ragione R."/>
            <person name="Hildebrand F."/>
            <person name="Pallen M.J."/>
        </authorList>
    </citation>
    <scope>NUCLEOTIDE SEQUENCE</scope>
    <source>
        <strain evidence="4">ChiHcec3-11533</strain>
    </source>
</reference>
<feature type="transmembrane region" description="Helical" evidence="2">
    <location>
        <begin position="62"/>
        <end position="80"/>
    </location>
</feature>
<comment type="caution">
    <text evidence="4">The sequence shown here is derived from an EMBL/GenBank/DDBJ whole genome shotgun (WGS) entry which is preliminary data.</text>
</comment>
<dbReference type="Proteomes" id="UP000824072">
    <property type="component" value="Unassembled WGS sequence"/>
</dbReference>
<dbReference type="InterPro" id="IPR052901">
    <property type="entry name" value="Bact_TGase-like"/>
</dbReference>